<reference evidence="11" key="1">
    <citation type="journal article" date="2019" name="Nat. Commun.">
        <title>The genome of broomcorn millet.</title>
        <authorList>
            <person name="Zou C."/>
            <person name="Miki D."/>
            <person name="Li D."/>
            <person name="Tang Q."/>
            <person name="Xiao L."/>
            <person name="Rajput S."/>
            <person name="Deng P."/>
            <person name="Jia W."/>
            <person name="Huang R."/>
            <person name="Zhang M."/>
            <person name="Sun Y."/>
            <person name="Hu J."/>
            <person name="Fu X."/>
            <person name="Schnable P.S."/>
            <person name="Li F."/>
            <person name="Zhang H."/>
            <person name="Feng B."/>
            <person name="Zhu X."/>
            <person name="Liu R."/>
            <person name="Schnable J.C."/>
            <person name="Zhu J.-K."/>
            <person name="Zhang H."/>
        </authorList>
    </citation>
    <scope>NUCLEOTIDE SEQUENCE [LARGE SCALE GENOMIC DNA]</scope>
</reference>
<dbReference type="SUPFAM" id="SSF53150">
    <property type="entry name" value="DNA repair protein MutS, domain II"/>
    <property type="match status" value="1"/>
</dbReference>
<keyword evidence="2 5" id="KW-0227">DNA damage</keyword>
<dbReference type="EMBL" id="PQIB02000002">
    <property type="protein sequence ID" value="RLN34271.1"/>
    <property type="molecule type" value="Genomic_DNA"/>
</dbReference>
<dbReference type="InterPro" id="IPR002999">
    <property type="entry name" value="Tudor"/>
</dbReference>
<dbReference type="InterPro" id="IPR007861">
    <property type="entry name" value="DNA_mismatch_repair_MutS_clamp"/>
</dbReference>
<dbReference type="GO" id="GO:0005634">
    <property type="term" value="C:nucleus"/>
    <property type="evidence" value="ECO:0007669"/>
    <property type="project" value="TreeGrafter"/>
</dbReference>
<dbReference type="FunFam" id="3.30.420.110:FF:000012">
    <property type="entry name" value="DNA mismatch repair protein"/>
    <property type="match status" value="1"/>
</dbReference>
<dbReference type="STRING" id="4540.A0A3L6T7J4"/>
<dbReference type="InterPro" id="IPR036187">
    <property type="entry name" value="DNA_mismatch_repair_MutS_sf"/>
</dbReference>
<feature type="domain" description="DNA mismatch repair proteins mutS family" evidence="9">
    <location>
        <begin position="1030"/>
        <end position="1221"/>
    </location>
</feature>
<keyword evidence="4 5" id="KW-0238">DNA-binding</keyword>
<keyword evidence="3 5" id="KW-0067">ATP-binding</keyword>
<dbReference type="FunFam" id="3.40.50.300:FF:001885">
    <property type="entry name" value="DNA mismatch repair protein"/>
    <property type="match status" value="1"/>
</dbReference>
<evidence type="ECO:0000256" key="5">
    <source>
        <dbReference type="PIRNR" id="PIRNR037677"/>
    </source>
</evidence>
<dbReference type="FunFam" id="2.30.30.140:FF:000093">
    <property type="entry name" value="DNA mismatch repair protein"/>
    <property type="match status" value="1"/>
</dbReference>
<evidence type="ECO:0000259" key="9">
    <source>
        <dbReference type="SMART" id="SM00534"/>
    </source>
</evidence>
<feature type="compositionally biased region" description="Acidic residues" evidence="6">
    <location>
        <begin position="208"/>
        <end position="223"/>
    </location>
</feature>
<feature type="compositionally biased region" description="Acidic residues" evidence="6">
    <location>
        <begin position="186"/>
        <end position="199"/>
    </location>
</feature>
<dbReference type="GO" id="GO:0006298">
    <property type="term" value="P:mismatch repair"/>
    <property type="evidence" value="ECO:0007669"/>
    <property type="project" value="InterPro"/>
</dbReference>
<proteinExistence type="inferred from homology"/>
<evidence type="ECO:0000313" key="11">
    <source>
        <dbReference type="Proteomes" id="UP000275267"/>
    </source>
</evidence>
<comment type="caution">
    <text evidence="10">The sequence shown here is derived from an EMBL/GenBank/DDBJ whole genome shotgun (WGS) entry which is preliminary data.</text>
</comment>
<evidence type="ECO:0000256" key="4">
    <source>
        <dbReference type="ARBA" id="ARBA00023125"/>
    </source>
</evidence>
<dbReference type="CDD" id="cd20404">
    <property type="entry name" value="Tudor_Agenet_AtEML-like"/>
    <property type="match status" value="1"/>
</dbReference>
<feature type="domain" description="DNA mismatch repair protein MutS core" evidence="8">
    <location>
        <begin position="668"/>
        <end position="1010"/>
    </location>
</feature>
<dbReference type="GO" id="GO:0140664">
    <property type="term" value="F:ATP-dependent DNA damage sensor activity"/>
    <property type="evidence" value="ECO:0007669"/>
    <property type="project" value="InterPro"/>
</dbReference>
<dbReference type="PIRSF" id="PIRSF037677">
    <property type="entry name" value="DNA_mis_repair_Msh6"/>
    <property type="match status" value="1"/>
</dbReference>
<dbReference type="Gene3D" id="3.40.50.300">
    <property type="entry name" value="P-loop containing nucleotide triphosphate hydrolases"/>
    <property type="match status" value="1"/>
</dbReference>
<feature type="region of interest" description="Disordered" evidence="6">
    <location>
        <begin position="153"/>
        <end position="264"/>
    </location>
</feature>
<keyword evidence="11" id="KW-1185">Reference proteome</keyword>
<dbReference type="InterPro" id="IPR007695">
    <property type="entry name" value="DNA_mismatch_repair_MutS-lik_N"/>
</dbReference>
<dbReference type="InterPro" id="IPR045076">
    <property type="entry name" value="MutS"/>
</dbReference>
<dbReference type="Proteomes" id="UP000275267">
    <property type="component" value="Unassembled WGS sequence"/>
</dbReference>
<sequence length="1463" mass="161895">MASRRASNGRSPLVRKQSQITAFFSSSPTPSPSTPNNGASKPSPSPLNPSAARRSTLAAASPSPHKQPPPPPAQEEKRAKRDKKERDAAAPVAAAAAPAAEVVGRRLRVYWPLDDAWYEGRVDAYDAGSRKHRVKYDDGEEEQVDLGKERFKWAATGEESTPLPARKLRRLRRMSDTAVAKSPGLAEDEEDGGGDSTEDEDRKRDTVAEDVSEEVELDDEEEKEVVAVMSRKGKTRHSLSVSGSTPSTLGSGLTSASGSTISKKRKKVDVGSMDCAKKFSFEAVNTTGKVDPEVPLSCGRKEQTTGNANTALTGEAAERFGQRDVEKFKFLGEGRKDAKGRRPGSPGYDPRTLLLPSQFLKSLTGGQRQWWEFKSQHMDKVLFFKGEQPHCGFPEKNLSVNLEKLAKKGYRVLVVEQTETPEQLELRRKAMGIKDKVVRREICAMVTKGTLTEGEHLLANPDTSYLLSVTESHQQSSNKSQDTCTIGVCIVDVSTSKFIVGQFQDDPERHGLCSILSEMRPVEIIKPGKMLSPETEKALKNNTREPLINVLLPSTEFWDAEKTIDEIKKYYSSADKQNNVDDVQDSLDCLPNLLSELIGAGDKTYALSALGGSLFYLRQALLDEKIVPYAEFEPLACSGIINNIRKHVILDSAALENLELLENIRNGGLSGTLYAQLNHCVTGFGKRLLKRWIARPLYDRRAILRRQSAIATFKGVGHDYAAQFRKDLSRLPDMERLLARLFSSCDGNKRSSSIVLYEDASKRLLQQFTAALRGCQQMFHACSSISTLICTEDSVDSQLNDLLSPGKGLPNVSSILDRFRDAFDWSEADHNGRIIPLEGCDPEYDATCNAIEEIGSSLKEYLKEQRKLLRCASVTYVNVGKDMYLIEVPESLGGSVPGNYQLQSTKKGFYRYWTPELKELISELSKVEAEKESKLKGILQNLIQLFVEHHSHWRQLVSVVAELDVLISLAIASNYFEGPSCCPTIKESNGPDDTPTFHARNLGHPILRSDSLGKGSFVPNDVKIGGPGNSSFIVLTGPNMGGKSTLLRQVCLTIILAQIGADVPAENLELSLVDRIFVRMGARDHIMAGQSTFLVELMETASVLSSATKNSFVALDELGRGTSTSDGQAIAASVLEYLGHQVQCLGLFSTHYHRLAVEHKDTKVSLCHMACEVGKGEGGLEEVTFLYRLTAGACPKSYGVNVARLAGLPASVLLRANEKSSDFEANYGKRCRMTKDKHDASSQREYKFSAIRDVLSIVKAWPHPDDQAASISMLREVQKLAKVLAVEVRVKNWAMYHRRRRFNVVHGALLSLPTIFCALGFSYEKPKDGHLYWIVLQLSPVRSNPPCRRPRARRAEKSSSSSSMDYRCYCMTLRMNIDCNGCYQRIQRALLQIRSPFPDLKTFCAELERHLIDKKHGRVMVCGAFSPQDVAIKIRKRTNRRVEILDVSEAAPAAQDGGPGHMP</sequence>
<name>A0A3L6T7J4_PANMI</name>
<dbReference type="InterPro" id="IPR036678">
    <property type="entry name" value="MutS_con_dom_sf"/>
</dbReference>
<evidence type="ECO:0000256" key="2">
    <source>
        <dbReference type="ARBA" id="ARBA00022763"/>
    </source>
</evidence>
<evidence type="ECO:0000313" key="10">
    <source>
        <dbReference type="EMBL" id="RLN34271.1"/>
    </source>
</evidence>
<dbReference type="InterPro" id="IPR016151">
    <property type="entry name" value="DNA_mismatch_repair_MutS_N"/>
</dbReference>
<dbReference type="SMART" id="SM00533">
    <property type="entry name" value="MUTSd"/>
    <property type="match status" value="1"/>
</dbReference>
<dbReference type="InterPro" id="IPR007696">
    <property type="entry name" value="DNA_mismatch_repair_MutS_core"/>
</dbReference>
<protein>
    <recommendedName>
        <fullName evidence="5">DNA mismatch repair protein</fullName>
    </recommendedName>
</protein>
<dbReference type="Pfam" id="PF00488">
    <property type="entry name" value="MutS_V"/>
    <property type="match status" value="1"/>
</dbReference>
<dbReference type="Pfam" id="PF05188">
    <property type="entry name" value="MutS_II"/>
    <property type="match status" value="1"/>
</dbReference>
<dbReference type="PANTHER" id="PTHR11361">
    <property type="entry name" value="DNA MISMATCH REPAIR PROTEIN MUTS FAMILY MEMBER"/>
    <property type="match status" value="1"/>
</dbReference>
<dbReference type="SUPFAM" id="SSF48334">
    <property type="entry name" value="DNA repair protein MutS, domain III"/>
    <property type="match status" value="1"/>
</dbReference>
<comment type="function">
    <text evidence="5">Component of the post-replicative DNA mismatch repair system (MMR).</text>
</comment>
<dbReference type="Gene3D" id="1.10.1420.10">
    <property type="match status" value="2"/>
</dbReference>
<dbReference type="InterPro" id="IPR017261">
    <property type="entry name" value="DNA_mismatch_repair_MutS/MSH"/>
</dbReference>
<dbReference type="SUPFAM" id="SSF63748">
    <property type="entry name" value="Tudor/PWWP/MBT"/>
    <property type="match status" value="1"/>
</dbReference>
<accession>A0A3L6T7J4</accession>
<dbReference type="FunFam" id="1.10.1420.10:FF:000005">
    <property type="entry name" value="DNA mismatch repair protein"/>
    <property type="match status" value="1"/>
</dbReference>
<dbReference type="OrthoDB" id="10252754at2759"/>
<organism evidence="10 11">
    <name type="scientific">Panicum miliaceum</name>
    <name type="common">Proso millet</name>
    <name type="synonym">Broomcorn millet</name>
    <dbReference type="NCBI Taxonomy" id="4540"/>
    <lineage>
        <taxon>Eukaryota</taxon>
        <taxon>Viridiplantae</taxon>
        <taxon>Streptophyta</taxon>
        <taxon>Embryophyta</taxon>
        <taxon>Tracheophyta</taxon>
        <taxon>Spermatophyta</taxon>
        <taxon>Magnoliopsida</taxon>
        <taxon>Liliopsida</taxon>
        <taxon>Poales</taxon>
        <taxon>Poaceae</taxon>
        <taxon>PACMAD clade</taxon>
        <taxon>Panicoideae</taxon>
        <taxon>Panicodae</taxon>
        <taxon>Paniceae</taxon>
        <taxon>Panicinae</taxon>
        <taxon>Panicum</taxon>
        <taxon>Panicum sect. Panicum</taxon>
    </lineage>
</organism>
<dbReference type="InterPro" id="IPR027417">
    <property type="entry name" value="P-loop_NTPase"/>
</dbReference>
<feature type="compositionally biased region" description="Low complexity" evidence="6">
    <location>
        <begin position="49"/>
        <end position="64"/>
    </location>
</feature>
<dbReference type="SMART" id="SM00534">
    <property type="entry name" value="MUTSac"/>
    <property type="match status" value="1"/>
</dbReference>
<dbReference type="GO" id="GO:0030983">
    <property type="term" value="F:mismatched DNA binding"/>
    <property type="evidence" value="ECO:0007669"/>
    <property type="project" value="UniProtKB-UniRule"/>
</dbReference>
<feature type="domain" description="Tudor" evidence="7">
    <location>
        <begin position="99"/>
        <end position="157"/>
    </location>
</feature>
<evidence type="ECO:0000259" key="7">
    <source>
        <dbReference type="SMART" id="SM00333"/>
    </source>
</evidence>
<feature type="compositionally biased region" description="Low complexity" evidence="6">
    <location>
        <begin position="89"/>
        <end position="99"/>
    </location>
</feature>
<gene>
    <name evidence="10" type="ORF">C2845_PM03G34160</name>
</gene>
<comment type="similarity">
    <text evidence="5">Belongs to the DNA mismatch repair MutS family.</text>
</comment>
<dbReference type="SUPFAM" id="SSF52540">
    <property type="entry name" value="P-loop containing nucleoside triphosphate hydrolases"/>
    <property type="match status" value="1"/>
</dbReference>
<dbReference type="Gene3D" id="2.30.30.140">
    <property type="match status" value="1"/>
</dbReference>
<feature type="region of interest" description="Disordered" evidence="6">
    <location>
        <begin position="1"/>
        <end position="99"/>
    </location>
</feature>
<keyword evidence="1 5" id="KW-0547">Nucleotide-binding</keyword>
<evidence type="ECO:0000256" key="6">
    <source>
        <dbReference type="SAM" id="MobiDB-lite"/>
    </source>
</evidence>
<dbReference type="Gene3D" id="3.40.1170.10">
    <property type="entry name" value="DNA repair protein MutS, domain I"/>
    <property type="match status" value="2"/>
</dbReference>
<dbReference type="SUPFAM" id="SSF55271">
    <property type="entry name" value="DNA repair protein MutS, domain I"/>
    <property type="match status" value="1"/>
</dbReference>
<evidence type="ECO:0000259" key="8">
    <source>
        <dbReference type="SMART" id="SM00533"/>
    </source>
</evidence>
<dbReference type="PANTHER" id="PTHR11361:SF150">
    <property type="entry name" value="DNA MISMATCH REPAIR PROTEIN MSH6"/>
    <property type="match status" value="1"/>
</dbReference>
<dbReference type="GO" id="GO:0005524">
    <property type="term" value="F:ATP binding"/>
    <property type="evidence" value="ECO:0007669"/>
    <property type="project" value="UniProtKB-UniRule"/>
</dbReference>
<dbReference type="InterPro" id="IPR000432">
    <property type="entry name" value="DNA_mismatch_repair_MutS_C"/>
</dbReference>
<evidence type="ECO:0000256" key="1">
    <source>
        <dbReference type="ARBA" id="ARBA00022741"/>
    </source>
</evidence>
<feature type="compositionally biased region" description="Low complexity" evidence="6">
    <location>
        <begin position="238"/>
        <end position="261"/>
    </location>
</feature>
<feature type="compositionally biased region" description="Basic and acidic residues" evidence="6">
    <location>
        <begin position="74"/>
        <end position="88"/>
    </location>
</feature>
<dbReference type="Pfam" id="PF05192">
    <property type="entry name" value="MutS_III"/>
    <property type="match status" value="1"/>
</dbReference>
<feature type="compositionally biased region" description="Polar residues" evidence="6">
    <location>
        <begin position="1"/>
        <end position="24"/>
    </location>
</feature>
<evidence type="ECO:0000256" key="3">
    <source>
        <dbReference type="ARBA" id="ARBA00022840"/>
    </source>
</evidence>
<keyword evidence="5" id="KW-0234">DNA repair</keyword>
<dbReference type="SMART" id="SM00333">
    <property type="entry name" value="TUDOR"/>
    <property type="match status" value="1"/>
</dbReference>
<dbReference type="Pfam" id="PF01624">
    <property type="entry name" value="MutS_I"/>
    <property type="match status" value="1"/>
</dbReference>
<dbReference type="InterPro" id="IPR007860">
    <property type="entry name" value="DNA_mmatch_repair_MutS_con_dom"/>
</dbReference>
<dbReference type="Gene3D" id="3.30.420.110">
    <property type="entry name" value="MutS, connector domain"/>
    <property type="match status" value="1"/>
</dbReference>
<dbReference type="Pfam" id="PF05190">
    <property type="entry name" value="MutS_IV"/>
    <property type="match status" value="1"/>
</dbReference>